<dbReference type="InterPro" id="IPR036047">
    <property type="entry name" value="F-box-like_dom_sf"/>
</dbReference>
<dbReference type="PANTHER" id="PTHR34049:SF1">
    <property type="entry name" value="F-BOX PROTEIN SKIP27"/>
    <property type="match status" value="1"/>
</dbReference>
<dbReference type="PANTHER" id="PTHR34049">
    <property type="entry name" value="F-BOX PROTEIN SKIP27"/>
    <property type="match status" value="1"/>
</dbReference>
<evidence type="ECO:0000259" key="2">
    <source>
        <dbReference type="PROSITE" id="PS50181"/>
    </source>
</evidence>
<sequence>MWLKELLAYTVGHFANHFRPWLRKTPIGGKDQKALQQQTSQPPNINAVEAQWLFQWVPFQFGKRLFTVDQAITNVCCTGVIHCSDGLPYHAFTYVHGTSPEATDKADQAPRHRPLLSLSSREKSTPVTSLEVSRNFLTRYTTALGRKRVVLLHNVEVLSPLKRTRSEKITFDSETSPLEALPLEILVKVLCGVDHEDLEQLVRVSKTVREATEIARQTNFEYRTPKKKTFAISKPYGVEGEEIEAPNAPLRKPKSKLIGKNLSSITMALFASPNKEDQ</sequence>
<reference evidence="3 4" key="1">
    <citation type="journal article" date="2023" name="Life. Sci Alliance">
        <title>Evolutionary insights into 3D genome organization and epigenetic landscape of Vigna mungo.</title>
        <authorList>
            <person name="Junaid A."/>
            <person name="Singh B."/>
            <person name="Bhatia S."/>
        </authorList>
    </citation>
    <scope>NUCLEOTIDE SEQUENCE [LARGE SCALE GENOMIC DNA]</scope>
    <source>
        <strain evidence="3">Urdbean</strain>
    </source>
</reference>
<feature type="region of interest" description="Disordered" evidence="1">
    <location>
        <begin position="100"/>
        <end position="120"/>
    </location>
</feature>
<dbReference type="Proteomes" id="UP001374535">
    <property type="component" value="Chromosome 1"/>
</dbReference>
<evidence type="ECO:0000256" key="1">
    <source>
        <dbReference type="SAM" id="MobiDB-lite"/>
    </source>
</evidence>
<proteinExistence type="predicted"/>
<dbReference type="AlphaFoldDB" id="A0AAQ3S8L9"/>
<feature type="domain" description="F-box" evidence="2">
    <location>
        <begin position="175"/>
        <end position="225"/>
    </location>
</feature>
<dbReference type="InterPro" id="IPR001810">
    <property type="entry name" value="F-box_dom"/>
</dbReference>
<dbReference type="InterPro" id="IPR045286">
    <property type="entry name" value="FBS1-like"/>
</dbReference>
<dbReference type="PROSITE" id="PS50181">
    <property type="entry name" value="FBOX"/>
    <property type="match status" value="1"/>
</dbReference>
<dbReference type="EMBL" id="CP144700">
    <property type="protein sequence ID" value="WVZ23334.1"/>
    <property type="molecule type" value="Genomic_DNA"/>
</dbReference>
<organism evidence="3 4">
    <name type="scientific">Vigna mungo</name>
    <name type="common">Black gram</name>
    <name type="synonym">Phaseolus mungo</name>
    <dbReference type="NCBI Taxonomy" id="3915"/>
    <lineage>
        <taxon>Eukaryota</taxon>
        <taxon>Viridiplantae</taxon>
        <taxon>Streptophyta</taxon>
        <taxon>Embryophyta</taxon>
        <taxon>Tracheophyta</taxon>
        <taxon>Spermatophyta</taxon>
        <taxon>Magnoliopsida</taxon>
        <taxon>eudicotyledons</taxon>
        <taxon>Gunneridae</taxon>
        <taxon>Pentapetalae</taxon>
        <taxon>rosids</taxon>
        <taxon>fabids</taxon>
        <taxon>Fabales</taxon>
        <taxon>Fabaceae</taxon>
        <taxon>Papilionoideae</taxon>
        <taxon>50 kb inversion clade</taxon>
        <taxon>NPAAA clade</taxon>
        <taxon>indigoferoid/millettioid clade</taxon>
        <taxon>Phaseoleae</taxon>
        <taxon>Vigna</taxon>
    </lineage>
</organism>
<evidence type="ECO:0000313" key="3">
    <source>
        <dbReference type="EMBL" id="WVZ23334.1"/>
    </source>
</evidence>
<dbReference type="SUPFAM" id="SSF81383">
    <property type="entry name" value="F-box domain"/>
    <property type="match status" value="1"/>
</dbReference>
<protein>
    <recommendedName>
        <fullName evidence="2">F-box domain-containing protein</fullName>
    </recommendedName>
</protein>
<accession>A0AAQ3S8L9</accession>
<keyword evidence="4" id="KW-1185">Reference proteome</keyword>
<gene>
    <name evidence="3" type="ORF">V8G54_001878</name>
</gene>
<evidence type="ECO:0000313" key="4">
    <source>
        <dbReference type="Proteomes" id="UP001374535"/>
    </source>
</evidence>
<name>A0AAQ3S8L9_VIGMU</name>